<dbReference type="InterPro" id="IPR005517">
    <property type="entry name" value="Transl_elong_EFG/EF2_IV"/>
</dbReference>
<dbReference type="InterPro" id="IPR020568">
    <property type="entry name" value="Ribosomal_Su5_D2-typ_SF"/>
</dbReference>
<dbReference type="Gene3D" id="2.40.30.10">
    <property type="entry name" value="Translation factors"/>
    <property type="match status" value="1"/>
</dbReference>
<protein>
    <submittedName>
        <fullName evidence="6">Tetracycline resistance ribosomal protection protein Otr(A)</fullName>
    </submittedName>
</protein>
<dbReference type="PROSITE" id="PS51722">
    <property type="entry name" value="G_TR_2"/>
    <property type="match status" value="1"/>
</dbReference>
<dbReference type="SMART" id="SM00889">
    <property type="entry name" value="EFG_IV"/>
    <property type="match status" value="1"/>
</dbReference>
<dbReference type="Gene3D" id="3.40.50.300">
    <property type="entry name" value="P-loop containing nucleotide triphosphate hydrolases"/>
    <property type="match status" value="1"/>
</dbReference>
<evidence type="ECO:0000313" key="6">
    <source>
        <dbReference type="EMBL" id="GAA0955095.1"/>
    </source>
</evidence>
<proteinExistence type="predicted"/>
<dbReference type="SUPFAM" id="SSF52540">
    <property type="entry name" value="P-loop containing nucleoside triphosphate hydrolases"/>
    <property type="match status" value="1"/>
</dbReference>
<dbReference type="PANTHER" id="PTHR43261">
    <property type="entry name" value="TRANSLATION ELONGATION FACTOR G-RELATED"/>
    <property type="match status" value="1"/>
</dbReference>
<name>A0ABP4BUE1_9ACTN</name>
<organism evidence="6 7">
    <name type="scientific">Kribbella koreensis</name>
    <dbReference type="NCBI Taxonomy" id="57909"/>
    <lineage>
        <taxon>Bacteria</taxon>
        <taxon>Bacillati</taxon>
        <taxon>Actinomycetota</taxon>
        <taxon>Actinomycetes</taxon>
        <taxon>Propionibacteriales</taxon>
        <taxon>Kribbellaceae</taxon>
        <taxon>Kribbella</taxon>
    </lineage>
</organism>
<gene>
    <name evidence="6" type="primary">otr(A)</name>
    <name evidence="6" type="ORF">GCM10009554_62030</name>
</gene>
<dbReference type="InterPro" id="IPR031157">
    <property type="entry name" value="G_TR_CS"/>
</dbReference>
<dbReference type="Pfam" id="PF00009">
    <property type="entry name" value="GTP_EFTU"/>
    <property type="match status" value="1"/>
</dbReference>
<dbReference type="SUPFAM" id="SSF54211">
    <property type="entry name" value="Ribosomal protein S5 domain 2-like"/>
    <property type="match status" value="1"/>
</dbReference>
<dbReference type="InterPro" id="IPR009000">
    <property type="entry name" value="Transl_B-barrel_sf"/>
</dbReference>
<dbReference type="InterPro" id="IPR014721">
    <property type="entry name" value="Ribsml_uS5_D2-typ_fold_subgr"/>
</dbReference>
<feature type="domain" description="Tr-type G" evidence="5">
    <location>
        <begin position="1"/>
        <end position="248"/>
    </location>
</feature>
<dbReference type="PROSITE" id="PS00301">
    <property type="entry name" value="G_TR_1"/>
    <property type="match status" value="1"/>
</dbReference>
<dbReference type="RefSeq" id="WP_343978194.1">
    <property type="nucleotide sequence ID" value="NZ_BAAAHK010000017.1"/>
</dbReference>
<dbReference type="NCBIfam" id="TIGR00231">
    <property type="entry name" value="small_GTP"/>
    <property type="match status" value="1"/>
</dbReference>
<reference evidence="7" key="1">
    <citation type="journal article" date="2019" name="Int. J. Syst. Evol. Microbiol.">
        <title>The Global Catalogue of Microorganisms (GCM) 10K type strain sequencing project: providing services to taxonomists for standard genome sequencing and annotation.</title>
        <authorList>
            <consortium name="The Broad Institute Genomics Platform"/>
            <consortium name="The Broad Institute Genome Sequencing Center for Infectious Disease"/>
            <person name="Wu L."/>
            <person name="Ma J."/>
        </authorList>
    </citation>
    <scope>NUCLEOTIDE SEQUENCE [LARGE SCALE GENOMIC DNA]</scope>
    <source>
        <strain evidence="7">JCM 10977</strain>
    </source>
</reference>
<dbReference type="Proteomes" id="UP001500542">
    <property type="component" value="Unassembled WGS sequence"/>
</dbReference>
<keyword evidence="1" id="KW-0547">Nucleotide-binding</keyword>
<dbReference type="SUPFAM" id="SSF50447">
    <property type="entry name" value="Translation proteins"/>
    <property type="match status" value="1"/>
</dbReference>
<dbReference type="EMBL" id="BAAAHK010000017">
    <property type="protein sequence ID" value="GAA0955095.1"/>
    <property type="molecule type" value="Genomic_DNA"/>
</dbReference>
<dbReference type="InterPro" id="IPR027417">
    <property type="entry name" value="P-loop_NTPase"/>
</dbReference>
<dbReference type="InterPro" id="IPR000640">
    <property type="entry name" value="EFG_V-like"/>
</dbReference>
<dbReference type="InterPro" id="IPR000795">
    <property type="entry name" value="T_Tr_GTP-bd_dom"/>
</dbReference>
<evidence type="ECO:0000259" key="5">
    <source>
        <dbReference type="PROSITE" id="PS51722"/>
    </source>
</evidence>
<evidence type="ECO:0000256" key="4">
    <source>
        <dbReference type="SAM" id="MobiDB-lite"/>
    </source>
</evidence>
<keyword evidence="2" id="KW-0648">Protein biosynthesis</keyword>
<evidence type="ECO:0000313" key="7">
    <source>
        <dbReference type="Proteomes" id="UP001500542"/>
    </source>
</evidence>
<accession>A0ABP4BUE1</accession>
<evidence type="ECO:0000256" key="3">
    <source>
        <dbReference type="ARBA" id="ARBA00023134"/>
    </source>
</evidence>
<evidence type="ECO:0000256" key="1">
    <source>
        <dbReference type="ARBA" id="ARBA00022741"/>
    </source>
</evidence>
<dbReference type="Gene3D" id="3.30.230.10">
    <property type="match status" value="1"/>
</dbReference>
<dbReference type="Pfam" id="PF03764">
    <property type="entry name" value="EFG_IV"/>
    <property type="match status" value="1"/>
</dbReference>
<dbReference type="PRINTS" id="PR00315">
    <property type="entry name" value="ELONGATNFCT"/>
</dbReference>
<dbReference type="Pfam" id="PF00679">
    <property type="entry name" value="EFG_C"/>
    <property type="match status" value="1"/>
</dbReference>
<dbReference type="InterPro" id="IPR035647">
    <property type="entry name" value="EFG_III/V"/>
</dbReference>
<keyword evidence="7" id="KW-1185">Reference proteome</keyword>
<comment type="caution">
    <text evidence="6">The sequence shown here is derived from an EMBL/GenBank/DDBJ whole genome shotgun (WGS) entry which is preliminary data.</text>
</comment>
<dbReference type="PANTHER" id="PTHR43261:SF1">
    <property type="entry name" value="RIBOSOME-RELEASING FACTOR 2, MITOCHONDRIAL"/>
    <property type="match status" value="1"/>
</dbReference>
<dbReference type="SUPFAM" id="SSF54980">
    <property type="entry name" value="EF-G C-terminal domain-like"/>
    <property type="match status" value="2"/>
</dbReference>
<feature type="region of interest" description="Disordered" evidence="4">
    <location>
        <begin position="611"/>
        <end position="632"/>
    </location>
</feature>
<keyword evidence="3" id="KW-0342">GTP-binding</keyword>
<dbReference type="PRINTS" id="PR01037">
    <property type="entry name" value="TCRTETOQM"/>
</dbReference>
<evidence type="ECO:0000256" key="2">
    <source>
        <dbReference type="ARBA" id="ARBA00022917"/>
    </source>
</evidence>
<dbReference type="InterPro" id="IPR005225">
    <property type="entry name" value="Small_GTP-bd"/>
</dbReference>
<sequence>MAYLNLGIVAHIDAGKTSLTERLLYATGTIPHLGTVDDGSTQTDSDEIERRRGITIRAAVASFALDDLHVNLVDTPGHTEFVAEVERSFAVLDGIILVISAVEGVQAHTRVLYRAAKAAGIPVLAFVNKVDRMGARPAEVLEEVTNSLSTTAVQLTRTLGEGTAEPVVESLLGPRDLAQPWEALALASETAFDRYLSGPQNARASFEAVLKDHMRSGLATPVATGSARTGAGIAELLGFLRLLIPDPPGDCGPESITGDAFSVDHDAKGVRRVLVRLRSGEFRAETKYLHVHGPDAGAEQARQVKVVEAVGLQPSGVAEAGNVVALRTRPPIGVTDRLGSAGVQAARPRYELPKPTVETMVRAHDGNHVELYRALEKIADRDPTIALRAVEGGRVAVWLFGNIQAEVLAETLDRDYGIGVSFSKPTPLYFERLTGTGTFQVPIGRSPFTAGLGLLLEPAEPGAGLIIDMTEARGRIPRAFSDAAAAAFETSFQQAYYGWPLLDARLTLTFAQYDNATSTGSDFRLLAPVVLQTAIRQARTVVLQPLIEFECDCPEKMVPPVLQALERLTGKISQAAPTLYKDRRWSITGLLPAHAVGQFSVELPNLTGGDGSWSYRPSGQRPLKTPVLRRRTDGNPAKLSEYMHYLSLL</sequence>
<dbReference type="Gene3D" id="3.30.70.240">
    <property type="match status" value="1"/>
</dbReference>